<feature type="region of interest" description="Disordered" evidence="1">
    <location>
        <begin position="778"/>
        <end position="801"/>
    </location>
</feature>
<dbReference type="EMBL" id="JBJQND010000015">
    <property type="protein sequence ID" value="KAL3853622.1"/>
    <property type="molecule type" value="Genomic_DNA"/>
</dbReference>
<reference evidence="3 4" key="1">
    <citation type="submission" date="2024-11" db="EMBL/GenBank/DDBJ databases">
        <title>Chromosome-level genome assembly of the freshwater bivalve Anodonta woodiana.</title>
        <authorList>
            <person name="Chen X."/>
        </authorList>
    </citation>
    <scope>NUCLEOTIDE SEQUENCE [LARGE SCALE GENOMIC DNA]</scope>
    <source>
        <strain evidence="3">MN2024</strain>
        <tissue evidence="3">Gills</tissue>
    </source>
</reference>
<evidence type="ECO:0000256" key="1">
    <source>
        <dbReference type="SAM" id="MobiDB-lite"/>
    </source>
</evidence>
<feature type="compositionally biased region" description="Low complexity" evidence="1">
    <location>
        <begin position="114"/>
        <end position="124"/>
    </location>
</feature>
<dbReference type="Proteomes" id="UP001634394">
    <property type="component" value="Unassembled WGS sequence"/>
</dbReference>
<feature type="region of interest" description="Disordered" evidence="1">
    <location>
        <begin position="310"/>
        <end position="359"/>
    </location>
</feature>
<dbReference type="AlphaFoldDB" id="A0ABD3UVY8"/>
<gene>
    <name evidence="3" type="ORF">ACJMK2_017153</name>
</gene>
<keyword evidence="4" id="KW-1185">Reference proteome</keyword>
<feature type="compositionally biased region" description="Basic and acidic residues" evidence="1">
    <location>
        <begin position="323"/>
        <end position="332"/>
    </location>
</feature>
<organism evidence="3 4">
    <name type="scientific">Sinanodonta woodiana</name>
    <name type="common">Chinese pond mussel</name>
    <name type="synonym">Anodonta woodiana</name>
    <dbReference type="NCBI Taxonomy" id="1069815"/>
    <lineage>
        <taxon>Eukaryota</taxon>
        <taxon>Metazoa</taxon>
        <taxon>Spiralia</taxon>
        <taxon>Lophotrochozoa</taxon>
        <taxon>Mollusca</taxon>
        <taxon>Bivalvia</taxon>
        <taxon>Autobranchia</taxon>
        <taxon>Heteroconchia</taxon>
        <taxon>Palaeoheterodonta</taxon>
        <taxon>Unionida</taxon>
        <taxon>Unionoidea</taxon>
        <taxon>Unionidae</taxon>
        <taxon>Unioninae</taxon>
        <taxon>Sinanodonta</taxon>
    </lineage>
</organism>
<accession>A0ABD3UVY8</accession>
<feature type="compositionally biased region" description="Polar residues" evidence="1">
    <location>
        <begin position="138"/>
        <end position="161"/>
    </location>
</feature>
<evidence type="ECO:0000256" key="2">
    <source>
        <dbReference type="SAM" id="Phobius"/>
    </source>
</evidence>
<feature type="compositionally biased region" description="Basic and acidic residues" evidence="1">
    <location>
        <begin position="392"/>
        <end position="411"/>
    </location>
</feature>
<keyword evidence="2" id="KW-0812">Transmembrane</keyword>
<name>A0ABD3UVY8_SINWO</name>
<sequence>MIPPDRAIEEGSAKSNTDFKIGVGVLGLVSVCIAVFVIFLCAKKDRKSIRKKPSTESSQDLLENQVSPARHGISNIIYAVTENGIGERLLQNETSVEHQSLPTRGEGRSHHSSSESSHSLTSTQNNALTNQQQALYDSPTSNKPIQTKSTESQKNQTVCERSQSEDITHSLSSDENLVSSGGKRHDSADELYLVPKPNKSRNEKKPLQSPKLLEKPKKKRPDASDSVKDTLCELANTTCNYGTSTYPHPKLIKEVDLKKDNDTHAKPLTKKTQEQIIAFSSSREGKLSESESGIDENNSLYVYPKSNKSIDERKHPCKHGGNNKKEILDKSDNNFVSSTAMSIPPSSVERPRSPLQGSKTGEDIVKYQFTLGFSSTDTIYTPYDFPKSGSPSDHRKPFPLPKLEDGSDTKPMDGANVTMEPEMESKQPHARFNRPLNAHTTSNKGDILDQKSQLQSPLTSKINPQPVILSSSKYHGLSTTRTAPDENSSDSKKCASKEGNSTNNLHKSAPVKQIQNGQTKLKKKPELVSSRGHTIDDDESHNGRLSNASDINSSHISIEYDPSMYANVFSFPAEDLLPPPPPCQFSYGDIPKTMASKQNQSLTRYVDSEPEDHPDYTNCEGFSKRNNNLKLMETDCPPAPCCTHKYINVTPTPSKELEEDNEYVAMNTHDDLDLQSTFNSFAKYANIQDSRVRLTPESDKDMYLPMTKHLAHAISDTCLYQNGGNMKLKENKYIYVNSSFSTESTQKGLHESEQDDVYSYASTDFFLKNKMAADTAKRSDDYAHHSKAPKPAARSTSFQTTTSAKENFIKTQTAKPQKLHQKVFVSKTVVSGKPSLETIPPPRNTTYK</sequence>
<feature type="compositionally biased region" description="Polar residues" evidence="1">
    <location>
        <begin position="333"/>
        <end position="345"/>
    </location>
</feature>
<feature type="transmembrane region" description="Helical" evidence="2">
    <location>
        <begin position="21"/>
        <end position="42"/>
    </location>
</feature>
<evidence type="ECO:0000313" key="4">
    <source>
        <dbReference type="Proteomes" id="UP001634394"/>
    </source>
</evidence>
<feature type="region of interest" description="Disordered" evidence="1">
    <location>
        <begin position="384"/>
        <end position="549"/>
    </location>
</feature>
<feature type="compositionally biased region" description="Polar residues" evidence="1">
    <location>
        <begin position="438"/>
        <end position="486"/>
    </location>
</feature>
<evidence type="ECO:0000313" key="3">
    <source>
        <dbReference type="EMBL" id="KAL3853622.1"/>
    </source>
</evidence>
<feature type="region of interest" description="Disordered" evidence="1">
    <location>
        <begin position="137"/>
        <end position="226"/>
    </location>
</feature>
<protein>
    <submittedName>
        <fullName evidence="3">Uncharacterized protein</fullName>
    </submittedName>
</protein>
<keyword evidence="2" id="KW-0472">Membrane</keyword>
<keyword evidence="2" id="KW-1133">Transmembrane helix</keyword>
<comment type="caution">
    <text evidence="3">The sequence shown here is derived from an EMBL/GenBank/DDBJ whole genome shotgun (WGS) entry which is preliminary data.</text>
</comment>
<feature type="compositionally biased region" description="Polar residues" evidence="1">
    <location>
        <begin position="169"/>
        <end position="179"/>
    </location>
</feature>
<proteinExistence type="predicted"/>
<feature type="region of interest" description="Disordered" evidence="1">
    <location>
        <begin position="95"/>
        <end position="124"/>
    </location>
</feature>